<dbReference type="PRINTS" id="PR00032">
    <property type="entry name" value="HTHARAC"/>
</dbReference>
<evidence type="ECO:0000256" key="1">
    <source>
        <dbReference type="ARBA" id="ARBA00022491"/>
    </source>
</evidence>
<feature type="domain" description="HTH araC/xylS-type" evidence="7">
    <location>
        <begin position="163"/>
        <end position="260"/>
    </location>
</feature>
<dbReference type="RefSeq" id="WP_078365209.1">
    <property type="nucleotide sequence ID" value="NZ_MTJN01000002.1"/>
</dbReference>
<feature type="region of interest" description="Disordered" evidence="6">
    <location>
        <begin position="258"/>
        <end position="277"/>
    </location>
</feature>
<feature type="compositionally biased region" description="Low complexity" evidence="6">
    <location>
        <begin position="265"/>
        <end position="277"/>
    </location>
</feature>
<dbReference type="PANTHER" id="PTHR11019">
    <property type="entry name" value="HTH-TYPE TRANSCRIPTIONAL REGULATOR NIMR"/>
    <property type="match status" value="1"/>
</dbReference>
<dbReference type="InterPro" id="IPR018060">
    <property type="entry name" value="HTH_AraC"/>
</dbReference>
<sequence length="277" mass="30515">MPPPTQRLHLPPFAYALPAPIYFRSAVMPAQAIYPKHRHAWGEFVYAYSGVMEVKLADHHYLAPPQYGIWLPPDVEHVGLNRCEACHCSLYVARELTTALPATTCALTVSPLVRALLDELRQNPPALPRTPAQERLLQVLVDQLAQAPAAGSYLPTSDDPVLAPVLRALMAQPGDNRSLPELASAFFTTERTLLRRFQRELGLSFAEWRQRLRVVSAMPLLQAGHTVESIALDLGYGSASAFIGMFRRLMGLTPDEYRKVGPHTPARGRAAAGKPAV</sequence>
<dbReference type="InterPro" id="IPR020449">
    <property type="entry name" value="Tscrpt_reg_AraC-type_HTH"/>
</dbReference>
<evidence type="ECO:0000256" key="6">
    <source>
        <dbReference type="SAM" id="MobiDB-lite"/>
    </source>
</evidence>
<keyword evidence="9" id="KW-1185">Reference proteome</keyword>
<dbReference type="InterPro" id="IPR018062">
    <property type="entry name" value="HTH_AraC-typ_CS"/>
</dbReference>
<dbReference type="InterPro" id="IPR011051">
    <property type="entry name" value="RmlC_Cupin_sf"/>
</dbReference>
<keyword evidence="1" id="KW-0678">Repressor</keyword>
<keyword evidence="3" id="KW-0238">DNA-binding</keyword>
<dbReference type="SUPFAM" id="SSF46689">
    <property type="entry name" value="Homeodomain-like"/>
    <property type="match status" value="1"/>
</dbReference>
<evidence type="ECO:0000313" key="9">
    <source>
        <dbReference type="Proteomes" id="UP000190750"/>
    </source>
</evidence>
<comment type="caution">
    <text evidence="8">The sequence shown here is derived from an EMBL/GenBank/DDBJ whole genome shotgun (WGS) entry which is preliminary data.</text>
</comment>
<evidence type="ECO:0000313" key="8">
    <source>
        <dbReference type="EMBL" id="OOV07369.1"/>
    </source>
</evidence>
<dbReference type="SUPFAM" id="SSF51182">
    <property type="entry name" value="RmlC-like cupins"/>
    <property type="match status" value="1"/>
</dbReference>
<dbReference type="PROSITE" id="PS00041">
    <property type="entry name" value="HTH_ARAC_FAMILY_1"/>
    <property type="match status" value="1"/>
</dbReference>
<dbReference type="FunFam" id="1.10.10.60:FF:000132">
    <property type="entry name" value="AraC family transcriptional regulator"/>
    <property type="match status" value="1"/>
</dbReference>
<evidence type="ECO:0000256" key="2">
    <source>
        <dbReference type="ARBA" id="ARBA00023015"/>
    </source>
</evidence>
<proteinExistence type="predicted"/>
<evidence type="ECO:0000256" key="4">
    <source>
        <dbReference type="ARBA" id="ARBA00023159"/>
    </source>
</evidence>
<dbReference type="PANTHER" id="PTHR11019:SF190">
    <property type="entry name" value="ARAC-FAMILY REGULATORY PROTEIN"/>
    <property type="match status" value="1"/>
</dbReference>
<dbReference type="OrthoDB" id="9804543at2"/>
<protein>
    <submittedName>
        <fullName evidence="8">AraC family transcriptional regulator</fullName>
    </submittedName>
</protein>
<dbReference type="SMART" id="SM00342">
    <property type="entry name" value="HTH_ARAC"/>
    <property type="match status" value="1"/>
</dbReference>
<evidence type="ECO:0000256" key="3">
    <source>
        <dbReference type="ARBA" id="ARBA00023125"/>
    </source>
</evidence>
<dbReference type="InterPro" id="IPR003313">
    <property type="entry name" value="AraC-bd"/>
</dbReference>
<evidence type="ECO:0000256" key="5">
    <source>
        <dbReference type="ARBA" id="ARBA00023163"/>
    </source>
</evidence>
<dbReference type="Proteomes" id="UP000190750">
    <property type="component" value="Unassembled WGS sequence"/>
</dbReference>
<reference evidence="8 9" key="1">
    <citation type="submission" date="2017-01" db="EMBL/GenBank/DDBJ databases">
        <title>Genome sequencing of Rhodoferax fermentans JCM 7819.</title>
        <authorList>
            <person name="Kim Y.J."/>
            <person name="Farh M.E.-A."/>
            <person name="Yang D.-C."/>
        </authorList>
    </citation>
    <scope>NUCLEOTIDE SEQUENCE [LARGE SCALE GENOMIC DNA]</scope>
    <source>
        <strain evidence="8 9">JCM 7819</strain>
    </source>
</reference>
<evidence type="ECO:0000259" key="7">
    <source>
        <dbReference type="PROSITE" id="PS01124"/>
    </source>
</evidence>
<keyword evidence="4" id="KW-0010">Activator</keyword>
<dbReference type="Gene3D" id="1.10.10.60">
    <property type="entry name" value="Homeodomain-like"/>
    <property type="match status" value="1"/>
</dbReference>
<dbReference type="CDD" id="cd06124">
    <property type="entry name" value="cupin_NimR-like_N"/>
    <property type="match status" value="1"/>
</dbReference>
<dbReference type="AlphaFoldDB" id="A0A1T1ATD6"/>
<name>A0A1T1ATD6_RHOFE</name>
<dbReference type="Gene3D" id="2.60.120.10">
    <property type="entry name" value="Jelly Rolls"/>
    <property type="match status" value="1"/>
</dbReference>
<gene>
    <name evidence="8" type="ORF">RF819_12070</name>
</gene>
<dbReference type="Pfam" id="PF02311">
    <property type="entry name" value="AraC_binding"/>
    <property type="match status" value="1"/>
</dbReference>
<dbReference type="EMBL" id="MTJN01000002">
    <property type="protein sequence ID" value="OOV07369.1"/>
    <property type="molecule type" value="Genomic_DNA"/>
</dbReference>
<dbReference type="Pfam" id="PF12833">
    <property type="entry name" value="HTH_18"/>
    <property type="match status" value="1"/>
</dbReference>
<dbReference type="InterPro" id="IPR009057">
    <property type="entry name" value="Homeodomain-like_sf"/>
</dbReference>
<dbReference type="GO" id="GO:0003700">
    <property type="term" value="F:DNA-binding transcription factor activity"/>
    <property type="evidence" value="ECO:0007669"/>
    <property type="project" value="InterPro"/>
</dbReference>
<keyword evidence="5" id="KW-0804">Transcription</keyword>
<dbReference type="STRING" id="28066.RF819_12070"/>
<keyword evidence="2" id="KW-0805">Transcription regulation</keyword>
<organism evidence="8 9">
    <name type="scientific">Rhodoferax fermentans</name>
    <dbReference type="NCBI Taxonomy" id="28066"/>
    <lineage>
        <taxon>Bacteria</taxon>
        <taxon>Pseudomonadati</taxon>
        <taxon>Pseudomonadota</taxon>
        <taxon>Betaproteobacteria</taxon>
        <taxon>Burkholderiales</taxon>
        <taxon>Comamonadaceae</taxon>
        <taxon>Rhodoferax</taxon>
    </lineage>
</organism>
<dbReference type="GO" id="GO:0043565">
    <property type="term" value="F:sequence-specific DNA binding"/>
    <property type="evidence" value="ECO:0007669"/>
    <property type="project" value="InterPro"/>
</dbReference>
<dbReference type="InterPro" id="IPR014710">
    <property type="entry name" value="RmlC-like_jellyroll"/>
</dbReference>
<dbReference type="PROSITE" id="PS01124">
    <property type="entry name" value="HTH_ARAC_FAMILY_2"/>
    <property type="match status" value="1"/>
</dbReference>
<accession>A0A1T1ATD6</accession>